<evidence type="ECO:0000259" key="5">
    <source>
        <dbReference type="PROSITE" id="PS50977"/>
    </source>
</evidence>
<dbReference type="Pfam" id="PF21943">
    <property type="entry name" value="TetR_C_46"/>
    <property type="match status" value="1"/>
</dbReference>
<dbReference type="SUPFAM" id="SSF46689">
    <property type="entry name" value="Homeodomain-like"/>
    <property type="match status" value="1"/>
</dbReference>
<keyword evidence="2 4" id="KW-0238">DNA-binding</keyword>
<name>A0A366CXH1_9NOCA</name>
<gene>
    <name evidence="6" type="ORF">DFR74_12253</name>
</gene>
<evidence type="ECO:0000256" key="4">
    <source>
        <dbReference type="PROSITE-ProRule" id="PRU00335"/>
    </source>
</evidence>
<dbReference type="AlphaFoldDB" id="A0A366CXH1"/>
<dbReference type="PROSITE" id="PS50977">
    <property type="entry name" value="HTH_TETR_2"/>
    <property type="match status" value="1"/>
</dbReference>
<dbReference type="Pfam" id="PF00440">
    <property type="entry name" value="TetR_N"/>
    <property type="match status" value="1"/>
</dbReference>
<dbReference type="EMBL" id="QNRE01000022">
    <property type="protein sequence ID" value="RBO82513.1"/>
    <property type="molecule type" value="Genomic_DNA"/>
</dbReference>
<dbReference type="Proteomes" id="UP000252586">
    <property type="component" value="Unassembled WGS sequence"/>
</dbReference>
<dbReference type="GO" id="GO:0003677">
    <property type="term" value="F:DNA binding"/>
    <property type="evidence" value="ECO:0007669"/>
    <property type="project" value="UniProtKB-UniRule"/>
</dbReference>
<evidence type="ECO:0000256" key="2">
    <source>
        <dbReference type="ARBA" id="ARBA00023125"/>
    </source>
</evidence>
<evidence type="ECO:0000256" key="1">
    <source>
        <dbReference type="ARBA" id="ARBA00023015"/>
    </source>
</evidence>
<accession>A0A366CXH1</accession>
<keyword evidence="1" id="KW-0805">Transcription regulation</keyword>
<sequence>MVNGCMLTVMSEQAATRGERKERTRQALVEGTLALAEDRGFAALSLREIARSAGIVPTAFYRHFASLDDLGTALVDEGVTALRLALREVRRKPDASVADTVRFVFDQVAGKRAIFGFLTRERHGGSAILRKAIALELQLIVRELVADLSRVPTLDDWSPRDLEIAADLLVGTVADGIATYLSADEREQRNAVANTVQKVRLIALGMDNWWPPKDR</sequence>
<dbReference type="InterPro" id="IPR054129">
    <property type="entry name" value="DesT_TetR_C"/>
</dbReference>
<feature type="DNA-binding region" description="H-T-H motif" evidence="4">
    <location>
        <begin position="45"/>
        <end position="64"/>
    </location>
</feature>
<dbReference type="InterPro" id="IPR001647">
    <property type="entry name" value="HTH_TetR"/>
</dbReference>
<dbReference type="OrthoDB" id="8617654at2"/>
<evidence type="ECO:0000313" key="7">
    <source>
        <dbReference type="Proteomes" id="UP000252586"/>
    </source>
</evidence>
<evidence type="ECO:0000256" key="3">
    <source>
        <dbReference type="ARBA" id="ARBA00023163"/>
    </source>
</evidence>
<dbReference type="InterPro" id="IPR009057">
    <property type="entry name" value="Homeodomain-like_sf"/>
</dbReference>
<dbReference type="InterPro" id="IPR050692">
    <property type="entry name" value="HTH_transcr_repressor_FabR"/>
</dbReference>
<organism evidence="6 7">
    <name type="scientific">Nocardia puris</name>
    <dbReference type="NCBI Taxonomy" id="208602"/>
    <lineage>
        <taxon>Bacteria</taxon>
        <taxon>Bacillati</taxon>
        <taxon>Actinomycetota</taxon>
        <taxon>Actinomycetes</taxon>
        <taxon>Mycobacteriales</taxon>
        <taxon>Nocardiaceae</taxon>
        <taxon>Nocardia</taxon>
    </lineage>
</organism>
<reference evidence="6 7" key="1">
    <citation type="submission" date="2018-06" db="EMBL/GenBank/DDBJ databases">
        <title>Genomic Encyclopedia of Type Strains, Phase IV (KMG-IV): sequencing the most valuable type-strain genomes for metagenomic binning, comparative biology and taxonomic classification.</title>
        <authorList>
            <person name="Goeker M."/>
        </authorList>
    </citation>
    <scope>NUCLEOTIDE SEQUENCE [LARGE SCALE GENOMIC DNA]</scope>
    <source>
        <strain evidence="6 7">DSM 44599</strain>
    </source>
</reference>
<dbReference type="STRING" id="1210090.GCA_001613185_04592"/>
<dbReference type="PANTHER" id="PTHR47752">
    <property type="entry name" value="HTH-TYPE TRANSCRIPTIONAL REPRESSOR FABR"/>
    <property type="match status" value="1"/>
</dbReference>
<keyword evidence="3" id="KW-0804">Transcription</keyword>
<protein>
    <submittedName>
        <fullName evidence="6">TetR family transcriptional regulator</fullName>
    </submittedName>
</protein>
<proteinExistence type="predicted"/>
<dbReference type="Gene3D" id="1.10.10.60">
    <property type="entry name" value="Homeodomain-like"/>
    <property type="match status" value="1"/>
</dbReference>
<evidence type="ECO:0000313" key="6">
    <source>
        <dbReference type="EMBL" id="RBO82513.1"/>
    </source>
</evidence>
<feature type="domain" description="HTH tetR-type" evidence="5">
    <location>
        <begin position="22"/>
        <end position="82"/>
    </location>
</feature>
<keyword evidence="7" id="KW-1185">Reference proteome</keyword>
<comment type="caution">
    <text evidence="6">The sequence shown here is derived from an EMBL/GenBank/DDBJ whole genome shotgun (WGS) entry which is preliminary data.</text>
</comment>
<dbReference type="PANTHER" id="PTHR47752:SF1">
    <property type="entry name" value="HTH-TYPE TRANSCRIPTIONAL REPRESSOR FABR"/>
    <property type="match status" value="1"/>
</dbReference>
<dbReference type="Gene3D" id="1.10.357.10">
    <property type="entry name" value="Tetracycline Repressor, domain 2"/>
    <property type="match status" value="1"/>
</dbReference>